<keyword evidence="1" id="KW-1133">Transmembrane helix</keyword>
<reference evidence="2" key="1">
    <citation type="submission" date="2021-06" db="EMBL/GenBank/DDBJ databases">
        <authorList>
            <person name="Kallberg Y."/>
            <person name="Tangrot J."/>
            <person name="Rosling A."/>
        </authorList>
    </citation>
    <scope>NUCLEOTIDE SEQUENCE</scope>
    <source>
        <strain evidence="2">FL130A</strain>
    </source>
</reference>
<name>A0A9N8Z5P9_9GLOM</name>
<dbReference type="OrthoDB" id="2425201at2759"/>
<feature type="transmembrane region" description="Helical" evidence="1">
    <location>
        <begin position="20"/>
        <end position="41"/>
    </location>
</feature>
<accession>A0A9N8Z5P9</accession>
<keyword evidence="1" id="KW-0472">Membrane</keyword>
<keyword evidence="3" id="KW-1185">Reference proteome</keyword>
<dbReference type="AlphaFoldDB" id="A0A9N8Z5P9"/>
<organism evidence="2 3">
    <name type="scientific">Ambispora leptoticha</name>
    <dbReference type="NCBI Taxonomy" id="144679"/>
    <lineage>
        <taxon>Eukaryota</taxon>
        <taxon>Fungi</taxon>
        <taxon>Fungi incertae sedis</taxon>
        <taxon>Mucoromycota</taxon>
        <taxon>Glomeromycotina</taxon>
        <taxon>Glomeromycetes</taxon>
        <taxon>Archaeosporales</taxon>
        <taxon>Ambisporaceae</taxon>
        <taxon>Ambispora</taxon>
    </lineage>
</organism>
<gene>
    <name evidence="2" type="ORF">ALEPTO_LOCUS2178</name>
</gene>
<evidence type="ECO:0000313" key="2">
    <source>
        <dbReference type="EMBL" id="CAG8474638.1"/>
    </source>
</evidence>
<sequence length="176" mass="20105">MIKIISLAISGITPFLDFTGLSIFIEKISIYLLIGTIFYFSRIIKKDIDIKYNSDSSVRDMIFNKILANRDAKFNAELTSHQASNYSAGQASNHSSASLGQLTFTGISLTIWNQFKQIFNWIMTKNNYTLEEMCLSVAIDICLLEENIKKAMVQEFYERNIKKKNDYISTLDQIGL</sequence>
<comment type="caution">
    <text evidence="2">The sequence shown here is derived from an EMBL/GenBank/DDBJ whole genome shotgun (WGS) entry which is preliminary data.</text>
</comment>
<proteinExistence type="predicted"/>
<dbReference type="EMBL" id="CAJVPS010000298">
    <property type="protein sequence ID" value="CAG8474638.1"/>
    <property type="molecule type" value="Genomic_DNA"/>
</dbReference>
<dbReference type="Proteomes" id="UP000789508">
    <property type="component" value="Unassembled WGS sequence"/>
</dbReference>
<keyword evidence="1" id="KW-0812">Transmembrane</keyword>
<protein>
    <submittedName>
        <fullName evidence="2">8687_t:CDS:1</fullName>
    </submittedName>
</protein>
<evidence type="ECO:0000256" key="1">
    <source>
        <dbReference type="SAM" id="Phobius"/>
    </source>
</evidence>
<evidence type="ECO:0000313" key="3">
    <source>
        <dbReference type="Proteomes" id="UP000789508"/>
    </source>
</evidence>